<evidence type="ECO:0000259" key="4">
    <source>
        <dbReference type="PROSITE" id="PS50110"/>
    </source>
</evidence>
<name>A6TRR6_ALKMQ</name>
<evidence type="ECO:0000313" key="6">
    <source>
        <dbReference type="Proteomes" id="UP000001572"/>
    </source>
</evidence>
<reference evidence="6" key="1">
    <citation type="journal article" date="2016" name="Genome Announc.">
        <title>Complete genome sequence of Alkaliphilus metalliredigens strain QYMF, an alkaliphilic and metal-reducing bacterium isolated from borax-contaminated leachate ponds.</title>
        <authorList>
            <person name="Hwang C."/>
            <person name="Copeland A."/>
            <person name="Lucas S."/>
            <person name="Lapidus A."/>
            <person name="Barry K."/>
            <person name="Detter J.C."/>
            <person name="Glavina Del Rio T."/>
            <person name="Hammon N."/>
            <person name="Israni S."/>
            <person name="Dalin E."/>
            <person name="Tice H."/>
            <person name="Pitluck S."/>
            <person name="Chertkov O."/>
            <person name="Brettin T."/>
            <person name="Bruce D."/>
            <person name="Han C."/>
            <person name="Schmutz J."/>
            <person name="Larimer F."/>
            <person name="Land M.L."/>
            <person name="Hauser L."/>
            <person name="Kyrpides N."/>
            <person name="Mikhailova N."/>
            <person name="Ye Q."/>
            <person name="Zhou J."/>
            <person name="Richardson P."/>
            <person name="Fields M.W."/>
        </authorList>
    </citation>
    <scope>NUCLEOTIDE SEQUENCE [LARGE SCALE GENOMIC DNA]</scope>
    <source>
        <strain evidence="6">QYMF</strain>
    </source>
</reference>
<dbReference type="Pfam" id="PF00072">
    <property type="entry name" value="Response_reg"/>
    <property type="match status" value="1"/>
</dbReference>
<keyword evidence="6" id="KW-1185">Reference proteome</keyword>
<dbReference type="Proteomes" id="UP000001572">
    <property type="component" value="Chromosome"/>
</dbReference>
<dbReference type="EMBL" id="CP000724">
    <property type="protein sequence ID" value="ABR48884.1"/>
    <property type="molecule type" value="Genomic_DNA"/>
</dbReference>
<comment type="function">
    <text evidence="2">May play the central regulatory role in sporulation. It may be an element of the effector pathway responsible for the activation of sporulation genes in response to nutritional stress. Spo0A may act in concert with spo0H (a sigma factor) to control the expression of some genes that are critical to the sporulation process.</text>
</comment>
<dbReference type="OrthoDB" id="9802066at2"/>
<evidence type="ECO:0000256" key="3">
    <source>
        <dbReference type="PROSITE-ProRule" id="PRU00169"/>
    </source>
</evidence>
<dbReference type="KEGG" id="amt:Amet_2733"/>
<proteinExistence type="predicted"/>
<evidence type="ECO:0000256" key="1">
    <source>
        <dbReference type="ARBA" id="ARBA00018672"/>
    </source>
</evidence>
<dbReference type="InterPro" id="IPR001789">
    <property type="entry name" value="Sig_transdc_resp-reg_receiver"/>
</dbReference>
<dbReference type="GO" id="GO:0000160">
    <property type="term" value="P:phosphorelay signal transduction system"/>
    <property type="evidence" value="ECO:0007669"/>
    <property type="project" value="InterPro"/>
</dbReference>
<feature type="modified residue" description="4-aspartylphosphate" evidence="3">
    <location>
        <position position="60"/>
    </location>
</feature>
<dbReference type="SMART" id="SM00448">
    <property type="entry name" value="REC"/>
    <property type="match status" value="1"/>
</dbReference>
<dbReference type="eggNOG" id="COG0745">
    <property type="taxonomic scope" value="Bacteria"/>
</dbReference>
<accession>A6TRR6</accession>
<evidence type="ECO:0000256" key="2">
    <source>
        <dbReference type="ARBA" id="ARBA00024867"/>
    </source>
</evidence>
<evidence type="ECO:0000313" key="5">
    <source>
        <dbReference type="EMBL" id="ABR48884.1"/>
    </source>
</evidence>
<dbReference type="HOGENOM" id="CLU_000445_30_3_9"/>
<dbReference type="InterPro" id="IPR052048">
    <property type="entry name" value="ST_Response_Regulator"/>
</dbReference>
<dbReference type="InterPro" id="IPR018745">
    <property type="entry name" value="MpsC"/>
</dbReference>
<dbReference type="RefSeq" id="WP_012063856.1">
    <property type="nucleotide sequence ID" value="NC_009633.1"/>
</dbReference>
<dbReference type="SUPFAM" id="SSF52172">
    <property type="entry name" value="CheY-like"/>
    <property type="match status" value="1"/>
</dbReference>
<dbReference type="PANTHER" id="PTHR43228">
    <property type="entry name" value="TWO-COMPONENT RESPONSE REGULATOR"/>
    <property type="match status" value="1"/>
</dbReference>
<sequence length="257" mass="29578">MGTENLLRNIKVLYVEDEPITRNQVSKILKKSVGKLITAENGKEGIEKFFEYQPDIIITDLIMGDISGIEMMEKLRAEGIRCPFIITSAISDSQTILETVELKIEKYLIKPIDVGILIENLTQIAIELLEKTEDLLIVNKDFILVGDKKNELELEIRNLYSKYLKKVIGKGAKLISVFINGREVEILLKQTLTTLEENLLATGQHYKLIEIIRKSIYENTLHEFASEISCLIDRKIEIKKIEIYPKEKFERVILQIK</sequence>
<dbReference type="Pfam" id="PF10057">
    <property type="entry name" value="MpsC"/>
    <property type="match status" value="1"/>
</dbReference>
<dbReference type="Gene3D" id="3.40.50.2300">
    <property type="match status" value="1"/>
</dbReference>
<dbReference type="InterPro" id="IPR011006">
    <property type="entry name" value="CheY-like_superfamily"/>
</dbReference>
<dbReference type="AlphaFoldDB" id="A6TRR6"/>
<dbReference type="STRING" id="293826.Amet_2733"/>
<protein>
    <recommendedName>
        <fullName evidence="1">Stage 0 sporulation protein A homolog</fullName>
    </recommendedName>
</protein>
<feature type="domain" description="Response regulatory" evidence="4">
    <location>
        <begin position="11"/>
        <end position="125"/>
    </location>
</feature>
<organism evidence="5 6">
    <name type="scientific">Alkaliphilus metalliredigens (strain QYMF)</name>
    <dbReference type="NCBI Taxonomy" id="293826"/>
    <lineage>
        <taxon>Bacteria</taxon>
        <taxon>Bacillati</taxon>
        <taxon>Bacillota</taxon>
        <taxon>Clostridia</taxon>
        <taxon>Peptostreptococcales</taxon>
        <taxon>Natronincolaceae</taxon>
        <taxon>Alkaliphilus</taxon>
    </lineage>
</organism>
<gene>
    <name evidence="5" type="ordered locus">Amet_2733</name>
</gene>
<keyword evidence="3" id="KW-0597">Phosphoprotein</keyword>
<dbReference type="PANTHER" id="PTHR43228:SF1">
    <property type="entry name" value="TWO-COMPONENT RESPONSE REGULATOR ARR22"/>
    <property type="match status" value="1"/>
</dbReference>
<dbReference type="CDD" id="cd00156">
    <property type="entry name" value="REC"/>
    <property type="match status" value="1"/>
</dbReference>
<dbReference type="PROSITE" id="PS50110">
    <property type="entry name" value="RESPONSE_REGULATORY"/>
    <property type="match status" value="1"/>
</dbReference>